<dbReference type="PANTHER" id="PTHR42692">
    <property type="entry name" value="NUCLEOTIDE PYROPHOSPHOHYDROLASE"/>
    <property type="match status" value="1"/>
</dbReference>
<accession>A0ABY1QAI4</accession>
<protein>
    <submittedName>
        <fullName evidence="3">NTP pyrophosphatase, house-cleaning of non-canonical NTPs</fullName>
    </submittedName>
</protein>
<reference evidence="3 4" key="1">
    <citation type="submission" date="2017-05" db="EMBL/GenBank/DDBJ databases">
        <authorList>
            <person name="Varghese N."/>
            <person name="Submissions S."/>
        </authorList>
    </citation>
    <scope>NUCLEOTIDE SEQUENCE [LARGE SCALE GENOMIC DNA]</scope>
    <source>
        <strain evidence="3 4">DSM 25457</strain>
    </source>
</reference>
<feature type="region of interest" description="Disordered" evidence="1">
    <location>
        <begin position="113"/>
        <end position="144"/>
    </location>
</feature>
<sequence>MNSQATPAAPNPTSEPPLTIADAQATVDHWIQTIGVRYFDEMTNLAQLIEEVGEVARILSRTRGEQSCKQGVTPESLADQLPDELADVLFVVICLANQSGIDLTEALRRNLDKKTKRDATRHHNNAKLKGELNSEPKSRTPDEA</sequence>
<proteinExistence type="predicted"/>
<dbReference type="Pfam" id="PF03819">
    <property type="entry name" value="MazG"/>
    <property type="match status" value="1"/>
</dbReference>
<feature type="domain" description="NTP pyrophosphohydrolase MazG-like" evidence="2">
    <location>
        <begin position="41"/>
        <end position="120"/>
    </location>
</feature>
<evidence type="ECO:0000259" key="2">
    <source>
        <dbReference type="Pfam" id="PF03819"/>
    </source>
</evidence>
<dbReference type="RefSeq" id="WP_283433132.1">
    <property type="nucleotide sequence ID" value="NZ_FXUG01000007.1"/>
</dbReference>
<evidence type="ECO:0000313" key="3">
    <source>
        <dbReference type="EMBL" id="SMP61114.1"/>
    </source>
</evidence>
<dbReference type="EMBL" id="FXUG01000007">
    <property type="protein sequence ID" value="SMP61114.1"/>
    <property type="molecule type" value="Genomic_DNA"/>
</dbReference>
<dbReference type="PANTHER" id="PTHR42692:SF1">
    <property type="entry name" value="NUCLEOTIDE PYROPHOSPHOHYDROLASE"/>
    <property type="match status" value="1"/>
</dbReference>
<dbReference type="Gene3D" id="1.10.287.1080">
    <property type="entry name" value="MazG-like"/>
    <property type="match status" value="1"/>
</dbReference>
<gene>
    <name evidence="3" type="ORF">SAMN06265222_10751</name>
</gene>
<name>A0ABY1QAI4_9BACT</name>
<keyword evidence="4" id="KW-1185">Reference proteome</keyword>
<evidence type="ECO:0000256" key="1">
    <source>
        <dbReference type="SAM" id="MobiDB-lite"/>
    </source>
</evidence>
<dbReference type="SUPFAM" id="SSF101386">
    <property type="entry name" value="all-alpha NTP pyrophosphatases"/>
    <property type="match status" value="1"/>
</dbReference>
<organism evidence="3 4">
    <name type="scientific">Neorhodopirellula lusitana</name>
    <dbReference type="NCBI Taxonomy" id="445327"/>
    <lineage>
        <taxon>Bacteria</taxon>
        <taxon>Pseudomonadati</taxon>
        <taxon>Planctomycetota</taxon>
        <taxon>Planctomycetia</taxon>
        <taxon>Pirellulales</taxon>
        <taxon>Pirellulaceae</taxon>
        <taxon>Neorhodopirellula</taxon>
    </lineage>
</organism>
<comment type="caution">
    <text evidence="3">The sequence shown here is derived from an EMBL/GenBank/DDBJ whole genome shotgun (WGS) entry which is preliminary data.</text>
</comment>
<dbReference type="InterPro" id="IPR004518">
    <property type="entry name" value="MazG-like_dom"/>
</dbReference>
<dbReference type="InterPro" id="IPR012359">
    <property type="entry name" value="MazG-related_YpjD"/>
</dbReference>
<dbReference type="CDD" id="cd11531">
    <property type="entry name" value="NTP-PPase_BsYpjD"/>
    <property type="match status" value="1"/>
</dbReference>
<feature type="compositionally biased region" description="Basic and acidic residues" evidence="1">
    <location>
        <begin position="128"/>
        <end position="144"/>
    </location>
</feature>
<evidence type="ECO:0000313" key="4">
    <source>
        <dbReference type="Proteomes" id="UP001158067"/>
    </source>
</evidence>
<dbReference type="Proteomes" id="UP001158067">
    <property type="component" value="Unassembled WGS sequence"/>
</dbReference>
<dbReference type="InterPro" id="IPR047046">
    <property type="entry name" value="YpjD/YvdC"/>
</dbReference>